<accession>A0A0F8ZK21</accession>
<proteinExistence type="predicted"/>
<protein>
    <submittedName>
        <fullName evidence="3">Uncharacterized protein</fullName>
    </submittedName>
</protein>
<evidence type="ECO:0000313" key="3">
    <source>
        <dbReference type="EMBL" id="KKK94162.1"/>
    </source>
</evidence>
<feature type="region of interest" description="Disordered" evidence="1">
    <location>
        <begin position="40"/>
        <end position="133"/>
    </location>
</feature>
<feature type="compositionally biased region" description="Basic residues" evidence="1">
    <location>
        <begin position="89"/>
        <end position="98"/>
    </location>
</feature>
<feature type="transmembrane region" description="Helical" evidence="2">
    <location>
        <begin position="17"/>
        <end position="37"/>
    </location>
</feature>
<dbReference type="EMBL" id="LAZR01047464">
    <property type="protein sequence ID" value="KKK94162.1"/>
    <property type="molecule type" value="Genomic_DNA"/>
</dbReference>
<dbReference type="AlphaFoldDB" id="A0A0F8ZK21"/>
<organism evidence="3">
    <name type="scientific">marine sediment metagenome</name>
    <dbReference type="NCBI Taxonomy" id="412755"/>
    <lineage>
        <taxon>unclassified sequences</taxon>
        <taxon>metagenomes</taxon>
        <taxon>ecological metagenomes</taxon>
    </lineage>
</organism>
<comment type="caution">
    <text evidence="3">The sequence shown here is derived from an EMBL/GenBank/DDBJ whole genome shotgun (WGS) entry which is preliminary data.</text>
</comment>
<evidence type="ECO:0000256" key="2">
    <source>
        <dbReference type="SAM" id="Phobius"/>
    </source>
</evidence>
<gene>
    <name evidence="3" type="ORF">LCGC14_2685610</name>
</gene>
<feature type="compositionally biased region" description="Basic and acidic residues" evidence="1">
    <location>
        <begin position="105"/>
        <end position="133"/>
    </location>
</feature>
<keyword evidence="2" id="KW-0812">Transmembrane</keyword>
<feature type="compositionally biased region" description="Low complexity" evidence="1">
    <location>
        <begin position="40"/>
        <end position="52"/>
    </location>
</feature>
<evidence type="ECO:0000256" key="1">
    <source>
        <dbReference type="SAM" id="MobiDB-lite"/>
    </source>
</evidence>
<feature type="non-terminal residue" evidence="3">
    <location>
        <position position="133"/>
    </location>
</feature>
<sequence>MNHQDHGRVSQRLTRRLLPALVALTALAVGVFLLIALNGSSSPASSSGSSEGESGGKSHKAFRQCLRDEGVKPKRRSGQRKSDRANGSRSKRSRRRGSNRFGPSKADRKKFEQALEKCAEHLPAEARQRMEQK</sequence>
<keyword evidence="2" id="KW-1133">Transmembrane helix</keyword>
<reference evidence="3" key="1">
    <citation type="journal article" date="2015" name="Nature">
        <title>Complex archaea that bridge the gap between prokaryotes and eukaryotes.</title>
        <authorList>
            <person name="Spang A."/>
            <person name="Saw J.H."/>
            <person name="Jorgensen S.L."/>
            <person name="Zaremba-Niedzwiedzka K."/>
            <person name="Martijn J."/>
            <person name="Lind A.E."/>
            <person name="van Eijk R."/>
            <person name="Schleper C."/>
            <person name="Guy L."/>
            <person name="Ettema T.J."/>
        </authorList>
    </citation>
    <scope>NUCLEOTIDE SEQUENCE</scope>
</reference>
<keyword evidence="2" id="KW-0472">Membrane</keyword>
<name>A0A0F8ZK21_9ZZZZ</name>